<feature type="transmembrane region" description="Helical" evidence="6">
    <location>
        <begin position="68"/>
        <end position="90"/>
    </location>
</feature>
<reference evidence="7" key="1">
    <citation type="submission" date="2019-04" db="EMBL/GenBank/DDBJ databases">
        <title>Sequencing of skin fungus with MAO and IRED activity.</title>
        <authorList>
            <person name="Marsaioli A.J."/>
            <person name="Bonatto J.M.C."/>
            <person name="Reis Junior O."/>
        </authorList>
    </citation>
    <scope>NUCLEOTIDE SEQUENCE</scope>
    <source>
        <strain evidence="7">28M1</strain>
    </source>
</reference>
<evidence type="ECO:0000256" key="6">
    <source>
        <dbReference type="SAM" id="Phobius"/>
    </source>
</evidence>
<dbReference type="PANTHER" id="PTHR24304:SF2">
    <property type="entry name" value="24-HYDROXYCHOLESTEROL 7-ALPHA-HYDROXYLASE"/>
    <property type="match status" value="1"/>
</dbReference>
<proteinExistence type="inferred from homology"/>
<dbReference type="Proteomes" id="UP000758155">
    <property type="component" value="Unassembled WGS sequence"/>
</dbReference>
<dbReference type="GO" id="GO:0008395">
    <property type="term" value="F:steroid hydroxylase activity"/>
    <property type="evidence" value="ECO:0007669"/>
    <property type="project" value="TreeGrafter"/>
</dbReference>
<feature type="compositionally biased region" description="Polar residues" evidence="5">
    <location>
        <begin position="330"/>
        <end position="348"/>
    </location>
</feature>
<feature type="transmembrane region" description="Helical" evidence="6">
    <location>
        <begin position="129"/>
        <end position="148"/>
    </location>
</feature>
<keyword evidence="8" id="KW-1185">Reference proteome</keyword>
<keyword evidence="6" id="KW-0472">Membrane</keyword>
<evidence type="ECO:0000256" key="3">
    <source>
        <dbReference type="ARBA" id="ARBA00022723"/>
    </source>
</evidence>
<dbReference type="AlphaFoldDB" id="A0A9P5C698"/>
<keyword evidence="6" id="KW-0812">Transmembrane</keyword>
<keyword evidence="2" id="KW-0349">Heme</keyword>
<dbReference type="EMBL" id="SWKV01000003">
    <property type="protein sequence ID" value="KAF3046993.1"/>
    <property type="molecule type" value="Genomic_DNA"/>
</dbReference>
<evidence type="ECO:0000256" key="5">
    <source>
        <dbReference type="SAM" id="MobiDB-lite"/>
    </source>
</evidence>
<evidence type="ECO:0000256" key="4">
    <source>
        <dbReference type="ARBA" id="ARBA00023004"/>
    </source>
</evidence>
<accession>A0A9P5C698</accession>
<dbReference type="OrthoDB" id="3366823at2759"/>
<comment type="caution">
    <text evidence="7">The sequence shown here is derived from an EMBL/GenBank/DDBJ whole genome shotgun (WGS) entry which is preliminary data.</text>
</comment>
<keyword evidence="3" id="KW-0479">Metal-binding</keyword>
<evidence type="ECO:0000256" key="1">
    <source>
        <dbReference type="ARBA" id="ARBA00010617"/>
    </source>
</evidence>
<dbReference type="Gene3D" id="1.10.630.10">
    <property type="entry name" value="Cytochrome P450"/>
    <property type="match status" value="1"/>
</dbReference>
<dbReference type="InterPro" id="IPR036396">
    <property type="entry name" value="Cyt_P450_sf"/>
</dbReference>
<dbReference type="GO" id="GO:0005506">
    <property type="term" value="F:iron ion binding"/>
    <property type="evidence" value="ECO:0007669"/>
    <property type="project" value="InterPro"/>
</dbReference>
<name>A0A9P5C698_9PLEO</name>
<keyword evidence="6" id="KW-1133">Transmembrane helix</keyword>
<feature type="region of interest" description="Disordered" evidence="5">
    <location>
        <begin position="330"/>
        <end position="357"/>
    </location>
</feature>
<evidence type="ECO:0000313" key="8">
    <source>
        <dbReference type="Proteomes" id="UP000758155"/>
    </source>
</evidence>
<feature type="transmembrane region" description="Helical" evidence="6">
    <location>
        <begin position="260"/>
        <end position="284"/>
    </location>
</feature>
<comment type="similarity">
    <text evidence="1">Belongs to the cytochrome P450 family.</text>
</comment>
<feature type="transmembrane region" description="Helical" evidence="6">
    <location>
        <begin position="168"/>
        <end position="188"/>
    </location>
</feature>
<dbReference type="InterPro" id="IPR050529">
    <property type="entry name" value="CYP450_sterol_14alpha_dmase"/>
</dbReference>
<protein>
    <submittedName>
        <fullName evidence="7">Uncharacterized protein</fullName>
    </submittedName>
</protein>
<sequence length="833" mass="92416">MAITNTTSTVQAIFALHVATAGLAFLMLVTAGLVFLKQLKSGTSRPGGWKRFSHNAGAPRHSSLGTHFWLMSGLFNLMVAYAAQAAIVALQTRIESPFSITSMYSYPSYGAANSVTGANYGKDISILSFLYQFASILVNVSIVGAIWMHANHLECNGTGLRAPGFISWIWNQFWILAMLGLGFAAWGLAYVRRGSGNSALYFLSILSSSYVTRTIFVTYVAVTIAASTSATVEAVLCLTGVKKNGLGGTTSNTKRILGSFAFMVLPIVWLRNAFKIVQIVMLYCNINNWSRTTNQALAFLFIIFGELSNLAILGLVLVGAMSFSKTLSGRPTSLGNTNREARASSMSRSNHKSDGKEPPTIPYFIPGVFNAAGFAQLGARRYFAELIKDYGEFAPFKVRAGPRAAKVEAFDKLFGSPNAEGHTYWSEAKDQQKADGDYFDNGRFHVSDAALTSSVDTFIANLSSNMHDKMFQYDTWTGIEDLWSFLQLVIVRCTIHTLFGSALLRQYPRMVRDYLEFNAAAEGFVPGIPRLMLSGAAAPRDRLLQSVKDWVPKGRDESDHNDIVNGGIWNEETGLHVVREHLSHCHGISKRKDHMLKEKAAEVLDITHTTNTELLSFTFWATIETLRKSHLTRNMTATITQHFSPITHKYDVLELAQEPFFKSIQTEVRRLRTANCVIRTNQTDGFPLDKQWSLPKGATVAMFSHDIALNTDMWKKAQPRALERPLDEFWAERFTRVEQKSRYRKSAATETSASTAEDLGDLITQLTACDQFPGSRFISALQTATLAVLFAEFEIQLSDTDEVEASLPPVRELAFGTVKPLEKVAVRIRKRRT</sequence>
<dbReference type="SUPFAM" id="SSF48264">
    <property type="entry name" value="Cytochrome P450"/>
    <property type="match status" value="1"/>
</dbReference>
<feature type="transmembrane region" description="Helical" evidence="6">
    <location>
        <begin position="12"/>
        <end position="36"/>
    </location>
</feature>
<dbReference type="PANTHER" id="PTHR24304">
    <property type="entry name" value="CYTOCHROME P450 FAMILY 7"/>
    <property type="match status" value="1"/>
</dbReference>
<feature type="transmembrane region" description="Helical" evidence="6">
    <location>
        <begin position="296"/>
        <end position="323"/>
    </location>
</feature>
<gene>
    <name evidence="7" type="ORF">E8E12_010071</name>
</gene>
<keyword evidence="4" id="KW-0408">Iron</keyword>
<evidence type="ECO:0000313" key="7">
    <source>
        <dbReference type="EMBL" id="KAF3046993.1"/>
    </source>
</evidence>
<evidence type="ECO:0000256" key="2">
    <source>
        <dbReference type="ARBA" id="ARBA00022617"/>
    </source>
</evidence>
<organism evidence="7 8">
    <name type="scientific">Didymella heteroderae</name>
    <dbReference type="NCBI Taxonomy" id="1769908"/>
    <lineage>
        <taxon>Eukaryota</taxon>
        <taxon>Fungi</taxon>
        <taxon>Dikarya</taxon>
        <taxon>Ascomycota</taxon>
        <taxon>Pezizomycotina</taxon>
        <taxon>Dothideomycetes</taxon>
        <taxon>Pleosporomycetidae</taxon>
        <taxon>Pleosporales</taxon>
        <taxon>Pleosporineae</taxon>
        <taxon>Didymellaceae</taxon>
        <taxon>Didymella</taxon>
    </lineage>
</organism>
<dbReference type="GO" id="GO:0016705">
    <property type="term" value="F:oxidoreductase activity, acting on paired donors, with incorporation or reduction of molecular oxygen"/>
    <property type="evidence" value="ECO:0007669"/>
    <property type="project" value="InterPro"/>
</dbReference>
<dbReference type="GO" id="GO:0020037">
    <property type="term" value="F:heme binding"/>
    <property type="evidence" value="ECO:0007669"/>
    <property type="project" value="InterPro"/>
</dbReference>